<dbReference type="RefSeq" id="WP_149353437.1">
    <property type="nucleotide sequence ID" value="NZ_VTRV01000139.1"/>
</dbReference>
<protein>
    <submittedName>
        <fullName evidence="1">Uncharacterized protein</fullName>
    </submittedName>
</protein>
<evidence type="ECO:0000313" key="2">
    <source>
        <dbReference type="Proteomes" id="UP000323164"/>
    </source>
</evidence>
<name>A0A5D8YZU7_9GAMM</name>
<accession>A0A5D8YZU7</accession>
<organism evidence="1 2">
    <name type="scientific">Cognatilysobacter lacus</name>
    <dbReference type="NCBI Taxonomy" id="1643323"/>
    <lineage>
        <taxon>Bacteria</taxon>
        <taxon>Pseudomonadati</taxon>
        <taxon>Pseudomonadota</taxon>
        <taxon>Gammaproteobacteria</taxon>
        <taxon>Lysobacterales</taxon>
        <taxon>Lysobacteraceae</taxon>
        <taxon>Cognatilysobacter</taxon>
    </lineage>
</organism>
<proteinExistence type="predicted"/>
<gene>
    <name evidence="1" type="ORF">FW784_11255</name>
</gene>
<dbReference type="Proteomes" id="UP000323164">
    <property type="component" value="Unassembled WGS sequence"/>
</dbReference>
<evidence type="ECO:0000313" key="1">
    <source>
        <dbReference type="EMBL" id="TZF87363.1"/>
    </source>
</evidence>
<keyword evidence="2" id="KW-1185">Reference proteome</keyword>
<comment type="caution">
    <text evidence="1">The sequence shown here is derived from an EMBL/GenBank/DDBJ whole genome shotgun (WGS) entry which is preliminary data.</text>
</comment>
<dbReference type="AlphaFoldDB" id="A0A5D8YZU7"/>
<dbReference type="EMBL" id="VTRV01000139">
    <property type="protein sequence ID" value="TZF87363.1"/>
    <property type="molecule type" value="Genomic_DNA"/>
</dbReference>
<reference evidence="1 2" key="1">
    <citation type="submission" date="2019-08" db="EMBL/GenBank/DDBJ databases">
        <title>Draft genome sequence of Lysobacter sp. UKS-15.</title>
        <authorList>
            <person name="Im W.-T."/>
        </authorList>
    </citation>
    <scope>NUCLEOTIDE SEQUENCE [LARGE SCALE GENOMIC DNA]</scope>
    <source>
        <strain evidence="1 2">UKS-15</strain>
    </source>
</reference>
<sequence>MTILEGLLRGEAAGSRAQTWTAEGVLLDVGGIQRTLKVARSDEAFEVDRYTVWVVRTLDNAEAAVRAVVIKAAERKTIGYIFPTSSFRTTSDFCATALDDKFQRLYATVAAHFLVDVGVANEVVSGEFFDLPEVSELCDCLPSGCSVVVVARRIVESQGATTDVVRLALQEHGYYPLPPKVSFSHAPFAVTAEGVRNIALPAASIGPWIELISNLVAVAAAQPTPVGAFIGYYQVVELLSNERFKSEVSRITSDPALSDDPWALKEKLIEASGEKRRVRALVACCQAEVSGALNDLERYGKAVLRSVGQAELEKLSAGDVLYKVRSVLVHDQKSLPQSALTDLCEMIKALHLVIFGLVRVFDPAFQSAVSAGD</sequence>